<feature type="domain" description="Nucleoside phosphorylase" evidence="1">
    <location>
        <begin position="13"/>
        <end position="219"/>
    </location>
</feature>
<name>A0AAN0K289_AMPQE</name>
<dbReference type="GO" id="GO:0008930">
    <property type="term" value="F:methylthioadenosine nucleosidase activity"/>
    <property type="evidence" value="ECO:0007669"/>
    <property type="project" value="TreeGrafter"/>
</dbReference>
<reference evidence="3" key="1">
    <citation type="journal article" date="2010" name="Nature">
        <title>The Amphimedon queenslandica genome and the evolution of animal complexity.</title>
        <authorList>
            <person name="Srivastava M."/>
            <person name="Simakov O."/>
            <person name="Chapman J."/>
            <person name="Fahey B."/>
            <person name="Gauthier M.E."/>
            <person name="Mitros T."/>
            <person name="Richards G.S."/>
            <person name="Conaco C."/>
            <person name="Dacre M."/>
            <person name="Hellsten U."/>
            <person name="Larroux C."/>
            <person name="Putnam N.H."/>
            <person name="Stanke M."/>
            <person name="Adamska M."/>
            <person name="Darling A."/>
            <person name="Degnan S.M."/>
            <person name="Oakley T.H."/>
            <person name="Plachetzki D.C."/>
            <person name="Zhai Y."/>
            <person name="Adamski M."/>
            <person name="Calcino A."/>
            <person name="Cummins S.F."/>
            <person name="Goodstein D.M."/>
            <person name="Harris C."/>
            <person name="Jackson D.J."/>
            <person name="Leys S.P."/>
            <person name="Shu S."/>
            <person name="Woodcroft B.J."/>
            <person name="Vervoort M."/>
            <person name="Kosik K.S."/>
            <person name="Manning G."/>
            <person name="Degnan B.M."/>
            <person name="Rokhsar D.S."/>
        </authorList>
    </citation>
    <scope>NUCLEOTIDE SEQUENCE [LARGE SCALE GENOMIC DNA]</scope>
</reference>
<reference evidence="2" key="2">
    <citation type="submission" date="2024-06" db="UniProtKB">
        <authorList>
            <consortium name="EnsemblMetazoa"/>
        </authorList>
    </citation>
    <scope>IDENTIFICATION</scope>
</reference>
<sequence>MGATEPTGGDRKYIRVITKNQSANFILGKFGPCNVAIISTGQGPDETDRVLTSVQNDVNAEFVIAIGICYGAKESETEELGDKTKLADIIVAKSIINTTSKRNERTETVVKTKECQCGGKLLNLFRHDDVFKFKSKPVKVHIGVLASEDTLQHNEEEKQKMLKQVPQVLGGEMEANGINRVAEREGGFQWIVIKAIVDWGNEKKDKKWQKFAAVSCARFVRQCLKDNEQPDGGDPLKEL</sequence>
<dbReference type="PANTHER" id="PTHR46832:SF1">
    <property type="entry name" value="5'-METHYLTHIOADENOSINE_S-ADENOSYLHOMOCYSTEINE NUCLEOSIDASE"/>
    <property type="match status" value="1"/>
</dbReference>
<protein>
    <recommendedName>
        <fullName evidence="1">Nucleoside phosphorylase domain-containing protein</fullName>
    </recommendedName>
</protein>
<dbReference type="RefSeq" id="XP_019863391.1">
    <property type="nucleotide sequence ID" value="XM_020007832.1"/>
</dbReference>
<evidence type="ECO:0000313" key="2">
    <source>
        <dbReference type="EnsemblMetazoa" id="XP_019863391.1"/>
    </source>
</evidence>
<organism evidence="2 3">
    <name type="scientific">Amphimedon queenslandica</name>
    <name type="common">Sponge</name>
    <dbReference type="NCBI Taxonomy" id="400682"/>
    <lineage>
        <taxon>Eukaryota</taxon>
        <taxon>Metazoa</taxon>
        <taxon>Porifera</taxon>
        <taxon>Demospongiae</taxon>
        <taxon>Heteroscleromorpha</taxon>
        <taxon>Haplosclerida</taxon>
        <taxon>Niphatidae</taxon>
        <taxon>Amphimedon</taxon>
    </lineage>
</organism>
<dbReference type="GO" id="GO:0008782">
    <property type="term" value="F:adenosylhomocysteine nucleosidase activity"/>
    <property type="evidence" value="ECO:0007669"/>
    <property type="project" value="TreeGrafter"/>
</dbReference>
<dbReference type="EnsemblMetazoa" id="XM_020007832.1">
    <property type="protein sequence ID" value="XP_019863391.1"/>
    <property type="gene ID" value="LOC109592370"/>
</dbReference>
<dbReference type="InterPro" id="IPR000845">
    <property type="entry name" value="Nucleoside_phosphorylase_d"/>
</dbReference>
<dbReference type="Proteomes" id="UP000007879">
    <property type="component" value="Unassembled WGS sequence"/>
</dbReference>
<accession>A0AAN0K289</accession>
<dbReference type="GeneID" id="109592370"/>
<evidence type="ECO:0000313" key="3">
    <source>
        <dbReference type="Proteomes" id="UP000007879"/>
    </source>
</evidence>
<dbReference type="GO" id="GO:0019284">
    <property type="term" value="P:L-methionine salvage from S-adenosylmethionine"/>
    <property type="evidence" value="ECO:0007669"/>
    <property type="project" value="TreeGrafter"/>
</dbReference>
<dbReference type="SUPFAM" id="SSF53167">
    <property type="entry name" value="Purine and uridine phosphorylases"/>
    <property type="match status" value="1"/>
</dbReference>
<dbReference type="GO" id="GO:0009116">
    <property type="term" value="P:nucleoside metabolic process"/>
    <property type="evidence" value="ECO:0007669"/>
    <property type="project" value="InterPro"/>
</dbReference>
<evidence type="ECO:0000259" key="1">
    <source>
        <dbReference type="Pfam" id="PF01048"/>
    </source>
</evidence>
<dbReference type="PANTHER" id="PTHR46832">
    <property type="entry name" value="5'-METHYLTHIOADENOSINE/S-ADENOSYLHOMOCYSTEINE NUCLEOSIDASE"/>
    <property type="match status" value="1"/>
</dbReference>
<dbReference type="Pfam" id="PF01048">
    <property type="entry name" value="PNP_UDP_1"/>
    <property type="match status" value="1"/>
</dbReference>
<keyword evidence="3" id="KW-1185">Reference proteome</keyword>
<dbReference type="AlphaFoldDB" id="A0AAN0K289"/>
<dbReference type="Gene3D" id="3.40.50.1580">
    <property type="entry name" value="Nucleoside phosphorylase domain"/>
    <property type="match status" value="1"/>
</dbReference>
<dbReference type="GO" id="GO:0005829">
    <property type="term" value="C:cytosol"/>
    <property type="evidence" value="ECO:0007669"/>
    <property type="project" value="TreeGrafter"/>
</dbReference>
<dbReference type="KEGG" id="aqu:109592370"/>
<dbReference type="InterPro" id="IPR035994">
    <property type="entry name" value="Nucleoside_phosphorylase_sf"/>
</dbReference>
<proteinExistence type="predicted"/>